<sequence>MPKVVKVKPRTVCTCISNLCGSRTYLDERENVWLKGQLVDPRTAKRHQLADKEAGHLPATPANDHLDPENADVPLNPETDPAEPPSGPVLEDSGLIASDETRTGDSWASVVEALSNSLGATRLASLAEDSNKERAKVYDDSNEVSKITKEKIRHEKMEKEKAKRGQKSRKETESAAVPATQEPVNPDIPTAVNSFNVDQNEPTNPAIAGVPFRDLPYGSQTSPDDFNFAVPDDWDGIWEEPATECIFDSHMLNQINEILPRLNLPSWIDGAVPVLGKASYDSLTNNEAEKLVNLLNAKEGPERWALPSLWVRMGSAEQSRTTPLPSRCHSHKHFYHQGVTFSTWIANGKNSVVLLKSELPIQLRFARIESIFTHQRPIPDGKDIIETWLMVKPFPPLPQADDNPFNRLKDFEMQATVRLPVDVDNEGHLINIQDVVAHCAWVEYKSGELAPNLKTPTVAMVSVDRE</sequence>
<dbReference type="EMBL" id="CP110433">
    <property type="protein sequence ID" value="WAQ90905.1"/>
    <property type="molecule type" value="Genomic_DNA"/>
</dbReference>
<dbReference type="Proteomes" id="UP001164743">
    <property type="component" value="Chromosome 13A"/>
</dbReference>
<evidence type="ECO:0000313" key="2">
    <source>
        <dbReference type="EMBL" id="WAQ90905.1"/>
    </source>
</evidence>
<evidence type="ECO:0000313" key="3">
    <source>
        <dbReference type="Proteomes" id="UP001164743"/>
    </source>
</evidence>
<keyword evidence="3" id="KW-1185">Reference proteome</keyword>
<feature type="compositionally biased region" description="Basic and acidic residues" evidence="1">
    <location>
        <begin position="148"/>
        <end position="173"/>
    </location>
</feature>
<evidence type="ECO:0000256" key="1">
    <source>
        <dbReference type="SAM" id="MobiDB-lite"/>
    </source>
</evidence>
<accession>A0ABY7D4I0</accession>
<feature type="region of interest" description="Disordered" evidence="1">
    <location>
        <begin position="53"/>
        <end position="93"/>
    </location>
</feature>
<gene>
    <name evidence="2" type="ORF">PtA15_13A305</name>
</gene>
<dbReference type="GeneID" id="77803385"/>
<reference evidence="2" key="1">
    <citation type="submission" date="2022-10" db="EMBL/GenBank/DDBJ databases">
        <title>Puccinia triticina Genome sequencing and assembly.</title>
        <authorList>
            <person name="Li C."/>
        </authorList>
    </citation>
    <scope>NUCLEOTIDE SEQUENCE</scope>
    <source>
        <strain evidence="2">Pt15</strain>
    </source>
</reference>
<protein>
    <submittedName>
        <fullName evidence="2">Uncharacterized protein</fullName>
    </submittedName>
</protein>
<proteinExistence type="predicted"/>
<feature type="region of interest" description="Disordered" evidence="1">
    <location>
        <begin position="148"/>
        <end position="187"/>
    </location>
</feature>
<name>A0ABY7D4I0_9BASI</name>
<organism evidence="2 3">
    <name type="scientific">Puccinia triticina</name>
    <dbReference type="NCBI Taxonomy" id="208348"/>
    <lineage>
        <taxon>Eukaryota</taxon>
        <taxon>Fungi</taxon>
        <taxon>Dikarya</taxon>
        <taxon>Basidiomycota</taxon>
        <taxon>Pucciniomycotina</taxon>
        <taxon>Pucciniomycetes</taxon>
        <taxon>Pucciniales</taxon>
        <taxon>Pucciniaceae</taxon>
        <taxon>Puccinia</taxon>
    </lineage>
</organism>
<dbReference type="RefSeq" id="XP_053026460.1">
    <property type="nucleotide sequence ID" value="XM_053162490.1"/>
</dbReference>